<dbReference type="Proteomes" id="UP000183376">
    <property type="component" value="Chromosome I"/>
</dbReference>
<dbReference type="InterPro" id="IPR019775">
    <property type="entry name" value="WD40_repeat_CS"/>
</dbReference>
<feature type="repeat" description="WD" evidence="3">
    <location>
        <begin position="980"/>
        <end position="1002"/>
    </location>
</feature>
<dbReference type="Gene3D" id="2.130.10.10">
    <property type="entry name" value="YVTN repeat-like/Quinoprotein amine dehydrogenase"/>
    <property type="match status" value="4"/>
</dbReference>
<feature type="repeat" description="WD" evidence="3">
    <location>
        <begin position="623"/>
        <end position="657"/>
    </location>
</feature>
<dbReference type="InterPro" id="IPR015943">
    <property type="entry name" value="WD40/YVTN_repeat-like_dom_sf"/>
</dbReference>
<feature type="repeat" description="WD" evidence="3">
    <location>
        <begin position="796"/>
        <end position="830"/>
    </location>
</feature>
<dbReference type="PANTHER" id="PTHR19879">
    <property type="entry name" value="TRANSCRIPTION INITIATION FACTOR TFIID"/>
    <property type="match status" value="1"/>
</dbReference>
<feature type="domain" description="Novel STAND NTPase 1" evidence="4">
    <location>
        <begin position="120"/>
        <end position="182"/>
    </location>
</feature>
<evidence type="ECO:0000313" key="6">
    <source>
        <dbReference type="Proteomes" id="UP000183376"/>
    </source>
</evidence>
<accession>A0A1H0DN49</accession>
<protein>
    <submittedName>
        <fullName evidence="5">WD40 repeat</fullName>
    </submittedName>
</protein>
<sequence length="1214" mass="130835">MGSGDPRGAFMERFTLLYAEAGDPPLKRVAETIARARRVDQDGRPVRVSVQRISDWRRGRSVPARFPGFAAVLEILIGEARKQRPTPRIPGLYDLNSWRSLWEVAASGTALAEPDVNVCPYRGLAPFRREDSDWYFGREQVTQDLFRMVEAARETGGTVMVVGASGAGKSSLLKAGLMPLLGDDVEYVTPGAELELAEAPVLIVDQFEELFTLTADQDARQDFVARLRETSERAVVVIGVRADFYGHCLAHPELVEALQDRQLVLGPMAQRQLREAITAPAKAVGLHLEPGLVEVLQRDLGTDAGALPLLSHALLGTWKRRQGNRLTIAGYRATGGIHGAVAATAERVWSRLDEPGRRAARAMLLRLVRIDKDGKDTRRRTTRDDLAGSEAAAAALEILAASRLVTLDAGSVEITHEALLRAWPRLRNWLDEDREAILARQRVDEDAEAWARAGHDPSLLYRGARLATVRGWVSADSGEATRAFLARSERQDRRVRWARRSGVAVVLVFALIAALSTVVVVRQRDEARYAHLVSAVERVAGTDPSLAARLNLAAAALRPEDQNAYARTISAQHALFTTRLDGHRGAIRAVTASGDGRLVASASEDETVRLWDPVTRSPIGEPLTGHGDAVMAAALSQDGRLLATGGSDGKVRLWDVSEPARPRPIGQPLVAHTSTVSSVALSPDGKTLVSGGDSTRIWDLTAPVPVSRELKGHSEVVRAVAISPDGTMLVTASSDHTARLWDVASAAPVGKPLIGHTGRLWSVAFSADSATLATGSDDESVRLWSTRDQREIGQPLTGHASAVMSVAFSEDGGHLITASTDKVLRRWDISAPLRPRGEVLSGSSGVVYAVVTRAAGNVLVTGGEDAALRFWAQPPGLLTGHTASVHAAAIRSSDYVLATAGEDLTVRLWDARDPLHPKALGQPLTGHTGVVRSAAFVPGSRLLATSGDDRRVVFWDVSDPANARLAAQLDVGGGETAWKVAFSPDGRTMATAVYGKDVRLWDTTDPLRPRSLGGVHEGAVWADFDPRGGTLVTSGPDRTVRLWDMANPAAPKQLGQPLTEHTGPVWTGAFSPDGRSLATSASDRTIRLWDITDRLHPRPGPVLTRHGETTTGVAFSPDGRRLAASGSDHVVRIWNLDTGDRLTFTGHHDLIWSVIFSPDGRSLATTSSDGSARLWTLDAGRVADRVCAQTRGVLTPELWRETVPQLPYTDPCSR</sequence>
<keyword evidence="1 3" id="KW-0853">WD repeat</keyword>
<evidence type="ECO:0000313" key="5">
    <source>
        <dbReference type="EMBL" id="SDN71466.1"/>
    </source>
</evidence>
<dbReference type="Pfam" id="PF00400">
    <property type="entry name" value="WD40"/>
    <property type="match status" value="13"/>
</dbReference>
<dbReference type="InterPro" id="IPR036322">
    <property type="entry name" value="WD40_repeat_dom_sf"/>
</dbReference>
<evidence type="ECO:0000256" key="3">
    <source>
        <dbReference type="PROSITE-ProRule" id="PRU00221"/>
    </source>
</evidence>
<dbReference type="InterPro" id="IPR020472">
    <property type="entry name" value="WD40_PAC1"/>
</dbReference>
<reference evidence="5 6" key="1">
    <citation type="submission" date="2016-10" db="EMBL/GenBank/DDBJ databases">
        <authorList>
            <person name="de Groot N.N."/>
        </authorList>
    </citation>
    <scope>NUCLEOTIDE SEQUENCE [LARGE SCALE GENOMIC DNA]</scope>
    <source>
        <strain evidence="5 6">DSM 44149</strain>
    </source>
</reference>
<evidence type="ECO:0000256" key="1">
    <source>
        <dbReference type="ARBA" id="ARBA00022574"/>
    </source>
</evidence>
<feature type="repeat" description="WD" evidence="3">
    <location>
        <begin position="580"/>
        <end position="612"/>
    </location>
</feature>
<keyword evidence="2" id="KW-0677">Repeat</keyword>
<feature type="repeat" description="WD" evidence="3">
    <location>
        <begin position="924"/>
        <end position="965"/>
    </location>
</feature>
<feature type="repeat" description="WD" evidence="3">
    <location>
        <begin position="840"/>
        <end position="871"/>
    </location>
</feature>
<dbReference type="EMBL" id="LT629701">
    <property type="protein sequence ID" value="SDN71466.1"/>
    <property type="molecule type" value="Genomic_DNA"/>
</dbReference>
<dbReference type="Pfam" id="PF20703">
    <property type="entry name" value="nSTAND1"/>
    <property type="match status" value="2"/>
</dbReference>
<dbReference type="InterPro" id="IPR001680">
    <property type="entry name" value="WD40_rpt"/>
</dbReference>
<feature type="repeat" description="WD" evidence="3">
    <location>
        <begin position="878"/>
        <end position="910"/>
    </location>
</feature>
<dbReference type="SUPFAM" id="SSF50978">
    <property type="entry name" value="WD40 repeat-like"/>
    <property type="match status" value="2"/>
</dbReference>
<feature type="repeat" description="WD" evidence="3">
    <location>
        <begin position="1058"/>
        <end position="1091"/>
    </location>
</feature>
<dbReference type="InterPro" id="IPR027417">
    <property type="entry name" value="P-loop_NTPase"/>
</dbReference>
<feature type="repeat" description="WD" evidence="3">
    <location>
        <begin position="753"/>
        <end position="794"/>
    </location>
</feature>
<dbReference type="STRING" id="211114.SAMN04489726_7896"/>
<feature type="repeat" description="WD" evidence="3">
    <location>
        <begin position="1024"/>
        <end position="1053"/>
    </location>
</feature>
<name>A0A1H0DN49_ALLAB</name>
<dbReference type="SMART" id="SM00320">
    <property type="entry name" value="WD40"/>
    <property type="match status" value="14"/>
</dbReference>
<feature type="repeat" description="WD" evidence="3">
    <location>
        <begin position="710"/>
        <end position="751"/>
    </location>
</feature>
<dbReference type="CDD" id="cd00267">
    <property type="entry name" value="ABC_ATPase"/>
    <property type="match status" value="1"/>
</dbReference>
<dbReference type="AlphaFoldDB" id="A0A1H0DN49"/>
<dbReference type="PANTHER" id="PTHR19879:SF9">
    <property type="entry name" value="TRANSCRIPTION INITIATION FACTOR TFIID SUBUNIT 5"/>
    <property type="match status" value="1"/>
</dbReference>
<feature type="domain" description="Novel STAND NTPase 1" evidence="4">
    <location>
        <begin position="199"/>
        <end position="457"/>
    </location>
</feature>
<dbReference type="PRINTS" id="PR00320">
    <property type="entry name" value="GPROTEINBRPT"/>
</dbReference>
<dbReference type="PROSITE" id="PS00678">
    <property type="entry name" value="WD_REPEATS_1"/>
    <property type="match status" value="6"/>
</dbReference>
<feature type="repeat" description="WD" evidence="3">
    <location>
        <begin position="1144"/>
        <end position="1185"/>
    </location>
</feature>
<dbReference type="eggNOG" id="COG2319">
    <property type="taxonomic scope" value="Bacteria"/>
</dbReference>
<dbReference type="SUPFAM" id="SSF52540">
    <property type="entry name" value="P-loop containing nucleoside triphosphate hydrolases"/>
    <property type="match status" value="1"/>
</dbReference>
<evidence type="ECO:0000259" key="4">
    <source>
        <dbReference type="Pfam" id="PF20703"/>
    </source>
</evidence>
<proteinExistence type="predicted"/>
<dbReference type="OrthoDB" id="192618at2"/>
<gene>
    <name evidence="5" type="ORF">SAMN04489726_7896</name>
</gene>
<evidence type="ECO:0000256" key="2">
    <source>
        <dbReference type="ARBA" id="ARBA00022737"/>
    </source>
</evidence>
<dbReference type="PROSITE" id="PS50294">
    <property type="entry name" value="WD_REPEATS_REGION"/>
    <property type="match status" value="10"/>
</dbReference>
<dbReference type="RefSeq" id="WP_030430026.1">
    <property type="nucleotide sequence ID" value="NZ_JOEF01000010.1"/>
</dbReference>
<organism evidence="5 6">
    <name type="scientific">Allokutzneria albata</name>
    <name type="common">Kibdelosporangium albatum</name>
    <dbReference type="NCBI Taxonomy" id="211114"/>
    <lineage>
        <taxon>Bacteria</taxon>
        <taxon>Bacillati</taxon>
        <taxon>Actinomycetota</taxon>
        <taxon>Actinomycetes</taxon>
        <taxon>Pseudonocardiales</taxon>
        <taxon>Pseudonocardiaceae</taxon>
        <taxon>Allokutzneria</taxon>
    </lineage>
</organism>
<dbReference type="PROSITE" id="PS50082">
    <property type="entry name" value="WD_REPEATS_2"/>
    <property type="match status" value="14"/>
</dbReference>
<feature type="repeat" description="WD" evidence="3">
    <location>
        <begin position="669"/>
        <end position="697"/>
    </location>
</feature>
<dbReference type="CDD" id="cd00200">
    <property type="entry name" value="WD40"/>
    <property type="match status" value="2"/>
</dbReference>
<dbReference type="InterPro" id="IPR049052">
    <property type="entry name" value="nSTAND1"/>
</dbReference>
<feature type="repeat" description="WD" evidence="3">
    <location>
        <begin position="1103"/>
        <end position="1144"/>
    </location>
</feature>
<keyword evidence="6" id="KW-1185">Reference proteome</keyword>